<evidence type="ECO:0000256" key="2">
    <source>
        <dbReference type="ARBA" id="ARBA00022898"/>
    </source>
</evidence>
<dbReference type="InterPro" id="IPR015422">
    <property type="entry name" value="PyrdxlP-dep_Trfase_small"/>
</dbReference>
<reference evidence="4 5" key="1">
    <citation type="submission" date="2019-08" db="EMBL/GenBank/DDBJ databases">
        <title>Bradymonadales sp. TMQ4.</title>
        <authorList>
            <person name="Liang Q."/>
        </authorList>
    </citation>
    <scope>NUCLEOTIDE SEQUENCE [LARGE SCALE GENOMIC DNA]</scope>
    <source>
        <strain evidence="4 5">TMQ4</strain>
    </source>
</reference>
<protein>
    <submittedName>
        <fullName evidence="4">Aminotransferase class III-fold pyridoxal phosphate-dependent enzyme</fullName>
    </submittedName>
</protein>
<keyword evidence="2 3" id="KW-0663">Pyridoxal phosphate</keyword>
<proteinExistence type="inferred from homology"/>
<dbReference type="InterPro" id="IPR049704">
    <property type="entry name" value="Aminotrans_3_PPA_site"/>
</dbReference>
<accession>A0A5C6XQ21</accession>
<dbReference type="Gene3D" id="3.90.1150.10">
    <property type="entry name" value="Aspartate Aminotransferase, domain 1"/>
    <property type="match status" value="1"/>
</dbReference>
<gene>
    <name evidence="4" type="ORF">FRC98_03575</name>
</gene>
<name>A0A5C6XQ21_9DELT</name>
<evidence type="ECO:0000256" key="1">
    <source>
        <dbReference type="ARBA" id="ARBA00008954"/>
    </source>
</evidence>
<evidence type="ECO:0000313" key="5">
    <source>
        <dbReference type="Proteomes" id="UP000321412"/>
    </source>
</evidence>
<dbReference type="Gene3D" id="3.40.640.10">
    <property type="entry name" value="Type I PLP-dependent aspartate aminotransferase-like (Major domain)"/>
    <property type="match status" value="1"/>
</dbReference>
<dbReference type="InterPro" id="IPR015424">
    <property type="entry name" value="PyrdxlP-dep_Trfase"/>
</dbReference>
<dbReference type="OrthoDB" id="9801834at2"/>
<keyword evidence="5" id="KW-1185">Reference proteome</keyword>
<comment type="caution">
    <text evidence="4">The sequence shown here is derived from an EMBL/GenBank/DDBJ whole genome shotgun (WGS) entry which is preliminary data.</text>
</comment>
<dbReference type="PROSITE" id="PS00600">
    <property type="entry name" value="AA_TRANSFER_CLASS_3"/>
    <property type="match status" value="1"/>
</dbReference>
<dbReference type="NCBIfam" id="NF004718">
    <property type="entry name" value="PRK06062.1"/>
    <property type="match status" value="1"/>
</dbReference>
<dbReference type="PANTHER" id="PTHR43094:SF1">
    <property type="entry name" value="AMINOTRANSFERASE CLASS-III"/>
    <property type="match status" value="1"/>
</dbReference>
<dbReference type="Pfam" id="PF00202">
    <property type="entry name" value="Aminotran_3"/>
    <property type="match status" value="1"/>
</dbReference>
<dbReference type="RefSeq" id="WP_146979914.1">
    <property type="nucleotide sequence ID" value="NZ_VOSM01000001.1"/>
</dbReference>
<dbReference type="SUPFAM" id="SSF53383">
    <property type="entry name" value="PLP-dependent transferases"/>
    <property type="match status" value="1"/>
</dbReference>
<comment type="similarity">
    <text evidence="1 3">Belongs to the class-III pyridoxal-phosphate-dependent aminotransferase family.</text>
</comment>
<dbReference type="EMBL" id="VOSM01000001">
    <property type="protein sequence ID" value="TXD39489.1"/>
    <property type="molecule type" value="Genomic_DNA"/>
</dbReference>
<dbReference type="GO" id="GO:0030170">
    <property type="term" value="F:pyridoxal phosphate binding"/>
    <property type="evidence" value="ECO:0007669"/>
    <property type="project" value="InterPro"/>
</dbReference>
<dbReference type="InterPro" id="IPR015421">
    <property type="entry name" value="PyrdxlP-dep_Trfase_major"/>
</dbReference>
<dbReference type="InterPro" id="IPR005814">
    <property type="entry name" value="Aminotrans_3"/>
</dbReference>
<keyword evidence="4" id="KW-0808">Transferase</keyword>
<dbReference type="GO" id="GO:0008483">
    <property type="term" value="F:transaminase activity"/>
    <property type="evidence" value="ECO:0007669"/>
    <property type="project" value="UniProtKB-KW"/>
</dbReference>
<dbReference type="PANTHER" id="PTHR43094">
    <property type="entry name" value="AMINOTRANSFERASE"/>
    <property type="match status" value="1"/>
</dbReference>
<dbReference type="AlphaFoldDB" id="A0A5C6XQ21"/>
<evidence type="ECO:0000256" key="3">
    <source>
        <dbReference type="RuleBase" id="RU003560"/>
    </source>
</evidence>
<keyword evidence="4" id="KW-0032">Aminotransferase</keyword>
<evidence type="ECO:0000313" key="4">
    <source>
        <dbReference type="EMBL" id="TXD39489.1"/>
    </source>
</evidence>
<dbReference type="CDD" id="cd00610">
    <property type="entry name" value="OAT_like"/>
    <property type="match status" value="1"/>
</dbReference>
<dbReference type="GO" id="GO:0005829">
    <property type="term" value="C:cytosol"/>
    <property type="evidence" value="ECO:0007669"/>
    <property type="project" value="TreeGrafter"/>
</dbReference>
<dbReference type="Proteomes" id="UP000321412">
    <property type="component" value="Unassembled WGS sequence"/>
</dbReference>
<organism evidence="4 5">
    <name type="scientific">Lujinxingia vulgaris</name>
    <dbReference type="NCBI Taxonomy" id="2600176"/>
    <lineage>
        <taxon>Bacteria</taxon>
        <taxon>Deltaproteobacteria</taxon>
        <taxon>Bradymonadales</taxon>
        <taxon>Lujinxingiaceae</taxon>
        <taxon>Lujinxingia</taxon>
    </lineage>
</organism>
<sequence>MESQDMIDLCKKHTMYTWTAGENVEPIPVERAEGVYFYTPEGKRFLDFNSQLMSVNIGHSHPRVIEAMHQQLQQVAYVYPGTATAVRARVAKMLSELVPGDINTFFFTLSGAESNENAIKAARSYTGRFKILSRYRSYHGATNATMQLTGDPRRWANEPGSPGFIKVMDPRPYHYSFGESEEEQTARNLEYLEEVIMYEGPDTIAAMFVETITGTNGIQPPPKGYLKGLKALLEKYGILMVCDEVMCGFGRTGKMFGFEHYDVVPDIVTMAKGLTSSYAPLGAMGVSDAIAEHFKKNTFWGGLTYNSHCLALSAAEASIQVMLDEKLVENAARLESVMREEMDRLKERHPSFKEGRALGLFGMIDVQKNSVGERIAPFNGSHPAMTKLGQFFRDNGLFTFVRWGSFMCNPPLCITEEQLREGFAIIDRGMEITDAAFEG</sequence>